<reference evidence="1 2" key="1">
    <citation type="journal article" date="2016" name="Genome Announc.">
        <title>Complete Genome Sequence of Methylobacterium populi P-1M, Isolated from Pink-Pigmented Household Biofilm.</title>
        <authorList>
            <person name="Morohoshi T."/>
            <person name="Ikeda T."/>
        </authorList>
    </citation>
    <scope>NUCLEOTIDE SEQUENCE [LARGE SCALE GENOMIC DNA]</scope>
    <source>
        <strain evidence="1 2">P-1M</strain>
    </source>
</reference>
<proteinExistence type="predicted"/>
<dbReference type="AlphaFoldDB" id="A0A160PH35"/>
<accession>A0A160PH35</accession>
<dbReference type="EMBL" id="AP014809">
    <property type="protein sequence ID" value="BAU92707.1"/>
    <property type="molecule type" value="Genomic_DNA"/>
</dbReference>
<gene>
    <name evidence="1" type="ORF">MPPM_4102</name>
</gene>
<evidence type="ECO:0000313" key="2">
    <source>
        <dbReference type="Proteomes" id="UP000218288"/>
    </source>
</evidence>
<evidence type="ECO:0000313" key="1">
    <source>
        <dbReference type="EMBL" id="BAU92707.1"/>
    </source>
</evidence>
<organism evidence="1 2">
    <name type="scientific">Methylorubrum populi</name>
    <dbReference type="NCBI Taxonomy" id="223967"/>
    <lineage>
        <taxon>Bacteria</taxon>
        <taxon>Pseudomonadati</taxon>
        <taxon>Pseudomonadota</taxon>
        <taxon>Alphaproteobacteria</taxon>
        <taxon>Hyphomicrobiales</taxon>
        <taxon>Methylobacteriaceae</taxon>
        <taxon>Methylorubrum</taxon>
    </lineage>
</organism>
<name>A0A160PH35_9HYPH</name>
<dbReference type="RefSeq" id="WP_244573367.1">
    <property type="nucleotide sequence ID" value="NZ_AP014809.1"/>
</dbReference>
<protein>
    <submittedName>
        <fullName evidence="1">Uncharacterized protein</fullName>
    </submittedName>
</protein>
<sequence length="198" mass="21183">MRSAATAYSPIGSSRLPAGARAKFFESVTDSLAALERAGPLEVDMASEPGRVVSCSVLRRAIRTPRRGVPPGVEAGVVAAWRTYPPGRLDRAEATALARLLATTSILGEPRWSAARDGDAAAATALAIRHVRTCGAASVASDLVMGNLLLMAERGDATAPAVIAYALRALARRSADERRLMRLAARWARPRMRKLRRR</sequence>
<dbReference type="Proteomes" id="UP000218288">
    <property type="component" value="Chromosome"/>
</dbReference>